<evidence type="ECO:0000313" key="1">
    <source>
        <dbReference type="EMBL" id="VFK49208.1"/>
    </source>
</evidence>
<gene>
    <name evidence="1" type="ORF">BECKTC1821D_GA0114238_10721</name>
</gene>
<organism evidence="1">
    <name type="scientific">Candidatus Kentrum sp. TC</name>
    <dbReference type="NCBI Taxonomy" id="2126339"/>
    <lineage>
        <taxon>Bacteria</taxon>
        <taxon>Pseudomonadati</taxon>
        <taxon>Pseudomonadota</taxon>
        <taxon>Gammaproteobacteria</taxon>
        <taxon>Candidatus Kentrum</taxon>
    </lineage>
</organism>
<name>A0A450Z692_9GAMM</name>
<reference evidence="1" key="1">
    <citation type="submission" date="2019-02" db="EMBL/GenBank/DDBJ databases">
        <authorList>
            <person name="Gruber-Vodicka R. H."/>
            <person name="Seah K. B. B."/>
        </authorList>
    </citation>
    <scope>NUCLEOTIDE SEQUENCE</scope>
    <source>
        <strain evidence="1">BECK_BZ123</strain>
    </source>
</reference>
<sequence>MEKTVYDRHWQENFFPHPRIAVMTSAFRPLSTNATCVVQKSTVLFDAAIPANGYQRLLR</sequence>
<protein>
    <submittedName>
        <fullName evidence="1">Uncharacterized protein</fullName>
    </submittedName>
</protein>
<dbReference type="EMBL" id="CAADFS010000072">
    <property type="protein sequence ID" value="VFK49208.1"/>
    <property type="molecule type" value="Genomic_DNA"/>
</dbReference>
<accession>A0A450Z692</accession>
<proteinExistence type="predicted"/>
<dbReference type="AlphaFoldDB" id="A0A450Z692"/>